<organism evidence="1 2">
    <name type="scientific">Mariniflexile ostreae</name>
    <dbReference type="NCBI Taxonomy" id="1520892"/>
    <lineage>
        <taxon>Bacteria</taxon>
        <taxon>Pseudomonadati</taxon>
        <taxon>Bacteroidota</taxon>
        <taxon>Flavobacteriia</taxon>
        <taxon>Flavobacteriales</taxon>
        <taxon>Flavobacteriaceae</taxon>
        <taxon>Mariniflexile</taxon>
    </lineage>
</organism>
<evidence type="ECO:0000313" key="1">
    <source>
        <dbReference type="EMBL" id="MFB9056571.1"/>
    </source>
</evidence>
<dbReference type="RefSeq" id="WP_379860761.1">
    <property type="nucleotide sequence ID" value="NZ_JBHMFC010000022.1"/>
</dbReference>
<evidence type="ECO:0000313" key="2">
    <source>
        <dbReference type="Proteomes" id="UP001589585"/>
    </source>
</evidence>
<reference evidence="1 2" key="1">
    <citation type="submission" date="2024-09" db="EMBL/GenBank/DDBJ databases">
        <authorList>
            <person name="Sun Q."/>
            <person name="Mori K."/>
        </authorList>
    </citation>
    <scope>NUCLEOTIDE SEQUENCE [LARGE SCALE GENOMIC DNA]</scope>
    <source>
        <strain evidence="1 2">CECT 8622</strain>
    </source>
</reference>
<evidence type="ECO:0008006" key="3">
    <source>
        <dbReference type="Google" id="ProtNLM"/>
    </source>
</evidence>
<gene>
    <name evidence="1" type="ORF">ACFFU9_07405</name>
</gene>
<accession>A0ABV5FAW4</accession>
<proteinExistence type="predicted"/>
<protein>
    <recommendedName>
        <fullName evidence="3">SpoIIAA-like protein</fullName>
    </recommendedName>
</protein>
<sequence>MKFEESKYFKTLIYSKIEKPFGIFYFFETFVISEIHEGIHFDLEMIDIISQDILKFYDNTGLNNPRKLVYITNKVNSYSINPNFWLQMEDKYGFSHIRIIVFYTNWAYTNIAIERMFSKAKIKCYHSLDEAIKWTLSLNMPPKT</sequence>
<keyword evidence="2" id="KW-1185">Reference proteome</keyword>
<dbReference type="EMBL" id="JBHMFC010000022">
    <property type="protein sequence ID" value="MFB9056571.1"/>
    <property type="molecule type" value="Genomic_DNA"/>
</dbReference>
<comment type="caution">
    <text evidence="1">The sequence shown here is derived from an EMBL/GenBank/DDBJ whole genome shotgun (WGS) entry which is preliminary data.</text>
</comment>
<name>A0ABV5FAW4_9FLAO</name>
<dbReference type="Proteomes" id="UP001589585">
    <property type="component" value="Unassembled WGS sequence"/>
</dbReference>